<proteinExistence type="evidence at transcript level"/>
<dbReference type="PANTHER" id="PTHR19139:SF270">
    <property type="entry name" value="ENTOMOGLYCEROPORIN 1-RELATED"/>
    <property type="match status" value="1"/>
</dbReference>
<feature type="transmembrane region" description="Helical" evidence="6">
    <location>
        <begin position="27"/>
        <end position="47"/>
    </location>
</feature>
<protein>
    <submittedName>
        <fullName evidence="7">Aquaporin 5</fullName>
    </submittedName>
</protein>
<dbReference type="PRINTS" id="PR00783">
    <property type="entry name" value="MINTRINSICP"/>
</dbReference>
<dbReference type="EMBL" id="KT963830">
    <property type="protein sequence ID" value="APA28760.1"/>
    <property type="molecule type" value="mRNA"/>
</dbReference>
<feature type="transmembrane region" description="Helical" evidence="6">
    <location>
        <begin position="148"/>
        <end position="166"/>
    </location>
</feature>
<comment type="similarity">
    <text evidence="5">Belongs to the MIP/aquaporin (TC 1.A.8) family.</text>
</comment>
<dbReference type="InterPro" id="IPR023271">
    <property type="entry name" value="Aquaporin-like"/>
</dbReference>
<comment type="subcellular location">
    <subcellularLocation>
        <location evidence="1">Membrane</location>
        <topology evidence="1">Multi-pass membrane protein</topology>
    </subcellularLocation>
</comment>
<sequence length="258" mass="28504">MSIRGAFTPHEFRNLDKEKAWRLLEKGLAEMFGTGLFVCMGCMGTLSDSKGEYLDYLGGVLTFAFAIATSVMIFGHISCIINPALVAADVIRGEKSLFMFVYITVMECLGAFLGYALLRVLVADDLLGRTSGSFCCTAKDVRVTSLRAMGVEMLITAILCLLFCSVQDPKNSDRNSTVALKFGFGCFALLLPSVHYASSSMNPARSFGPALYNNHWKDQWIYWVGPMSGAIISAVIYMLLFAQHFPRSKREIRPNSHI</sequence>
<dbReference type="PANTHER" id="PTHR19139">
    <property type="entry name" value="AQUAPORIN TRANSPORTER"/>
    <property type="match status" value="1"/>
</dbReference>
<evidence type="ECO:0000256" key="4">
    <source>
        <dbReference type="ARBA" id="ARBA00023136"/>
    </source>
</evidence>
<feature type="transmembrane region" description="Helical" evidence="6">
    <location>
        <begin position="220"/>
        <end position="240"/>
    </location>
</feature>
<feature type="transmembrane region" description="Helical" evidence="6">
    <location>
        <begin position="59"/>
        <end position="85"/>
    </location>
</feature>
<evidence type="ECO:0000256" key="6">
    <source>
        <dbReference type="SAM" id="Phobius"/>
    </source>
</evidence>
<dbReference type="SUPFAM" id="SSF81338">
    <property type="entry name" value="Aquaporin-like"/>
    <property type="match status" value="1"/>
</dbReference>
<dbReference type="GO" id="GO:0005886">
    <property type="term" value="C:plasma membrane"/>
    <property type="evidence" value="ECO:0007669"/>
    <property type="project" value="TreeGrafter"/>
</dbReference>
<reference evidence="7" key="1">
    <citation type="submission" date="2015-10" db="EMBL/GenBank/DDBJ databases">
        <title>Identification and functional characterization of multiple aquaporins from the whitefly, Bemisia tabaci.</title>
        <authorList>
            <person name="Fabrick J.A."/>
            <person name="Van Ekert E."/>
        </authorList>
    </citation>
    <scope>NUCLEOTIDE SEQUENCE</scope>
    <source>
        <strain evidence="7">ALARC lab colony</strain>
        <tissue evidence="7">Whole body</tissue>
    </source>
</reference>
<dbReference type="InterPro" id="IPR034294">
    <property type="entry name" value="Aquaporin_transptr"/>
</dbReference>
<feature type="transmembrane region" description="Helical" evidence="6">
    <location>
        <begin position="178"/>
        <end position="197"/>
    </location>
</feature>
<keyword evidence="4 6" id="KW-0472">Membrane</keyword>
<evidence type="ECO:0000256" key="3">
    <source>
        <dbReference type="ARBA" id="ARBA00022989"/>
    </source>
</evidence>
<dbReference type="GO" id="GO:0015267">
    <property type="term" value="F:channel activity"/>
    <property type="evidence" value="ECO:0007669"/>
    <property type="project" value="InterPro"/>
</dbReference>
<evidence type="ECO:0000313" key="7">
    <source>
        <dbReference type="EMBL" id="APA28760.1"/>
    </source>
</evidence>
<keyword evidence="3 6" id="KW-1133">Transmembrane helix</keyword>
<evidence type="ECO:0000256" key="2">
    <source>
        <dbReference type="ARBA" id="ARBA00022692"/>
    </source>
</evidence>
<evidence type="ECO:0000256" key="1">
    <source>
        <dbReference type="ARBA" id="ARBA00004141"/>
    </source>
</evidence>
<dbReference type="AlphaFoldDB" id="A0A1I9WA80"/>
<dbReference type="InterPro" id="IPR000425">
    <property type="entry name" value="MIP"/>
</dbReference>
<dbReference type="Pfam" id="PF00230">
    <property type="entry name" value="MIP"/>
    <property type="match status" value="1"/>
</dbReference>
<keyword evidence="2 5" id="KW-0812">Transmembrane</keyword>
<accession>A0A1I9WA80</accession>
<dbReference type="Gene3D" id="1.20.1080.10">
    <property type="entry name" value="Glycerol uptake facilitator protein"/>
    <property type="match status" value="1"/>
</dbReference>
<evidence type="ECO:0000256" key="5">
    <source>
        <dbReference type="RuleBase" id="RU000477"/>
    </source>
</evidence>
<keyword evidence="5" id="KW-0813">Transport</keyword>
<name>A0A1I9WA80_BEMTA</name>
<organism evidence="7">
    <name type="scientific">Bemisia tabaci</name>
    <name type="common">Sweetpotato whitefly</name>
    <name type="synonym">Aleurodes tabaci</name>
    <dbReference type="NCBI Taxonomy" id="7038"/>
    <lineage>
        <taxon>Eukaryota</taxon>
        <taxon>Metazoa</taxon>
        <taxon>Ecdysozoa</taxon>
        <taxon>Arthropoda</taxon>
        <taxon>Hexapoda</taxon>
        <taxon>Insecta</taxon>
        <taxon>Pterygota</taxon>
        <taxon>Neoptera</taxon>
        <taxon>Paraneoptera</taxon>
        <taxon>Hemiptera</taxon>
        <taxon>Sternorrhyncha</taxon>
        <taxon>Aleyrodoidea</taxon>
        <taxon>Aleyrodidae</taxon>
        <taxon>Aleyrodinae</taxon>
        <taxon>Bemisia</taxon>
    </lineage>
</organism>
<feature type="transmembrane region" description="Helical" evidence="6">
    <location>
        <begin position="97"/>
        <end position="118"/>
    </location>
</feature>